<evidence type="ECO:0000313" key="2">
    <source>
        <dbReference type="EMBL" id="KAK3352204.1"/>
    </source>
</evidence>
<dbReference type="AlphaFoldDB" id="A0AAJ0HGY2"/>
<feature type="signal peptide" evidence="1">
    <location>
        <begin position="1"/>
        <end position="25"/>
    </location>
</feature>
<evidence type="ECO:0000256" key="1">
    <source>
        <dbReference type="SAM" id="SignalP"/>
    </source>
</evidence>
<feature type="chain" id="PRO_5042531722" evidence="1">
    <location>
        <begin position="26"/>
        <end position="206"/>
    </location>
</feature>
<evidence type="ECO:0000313" key="3">
    <source>
        <dbReference type="Proteomes" id="UP001275084"/>
    </source>
</evidence>
<gene>
    <name evidence="2" type="ORF">B0T25DRAFT_517528</name>
</gene>
<keyword evidence="1" id="KW-0732">Signal</keyword>
<organism evidence="2 3">
    <name type="scientific">Lasiosphaeria hispida</name>
    <dbReference type="NCBI Taxonomy" id="260671"/>
    <lineage>
        <taxon>Eukaryota</taxon>
        <taxon>Fungi</taxon>
        <taxon>Dikarya</taxon>
        <taxon>Ascomycota</taxon>
        <taxon>Pezizomycotina</taxon>
        <taxon>Sordariomycetes</taxon>
        <taxon>Sordariomycetidae</taxon>
        <taxon>Sordariales</taxon>
        <taxon>Lasiosphaeriaceae</taxon>
        <taxon>Lasiosphaeria</taxon>
    </lineage>
</organism>
<reference evidence="2" key="2">
    <citation type="submission" date="2023-06" db="EMBL/GenBank/DDBJ databases">
        <authorList>
            <consortium name="Lawrence Berkeley National Laboratory"/>
            <person name="Haridas S."/>
            <person name="Hensen N."/>
            <person name="Bonometti L."/>
            <person name="Westerberg I."/>
            <person name="Brannstrom I.O."/>
            <person name="Guillou S."/>
            <person name="Cros-Aarteil S."/>
            <person name="Calhoun S."/>
            <person name="Kuo A."/>
            <person name="Mondo S."/>
            <person name="Pangilinan J."/>
            <person name="Riley R."/>
            <person name="Labutti K."/>
            <person name="Andreopoulos B."/>
            <person name="Lipzen A."/>
            <person name="Chen C."/>
            <person name="Yanf M."/>
            <person name="Daum C."/>
            <person name="Ng V."/>
            <person name="Clum A."/>
            <person name="Steindorff A."/>
            <person name="Ohm R."/>
            <person name="Martin F."/>
            <person name="Silar P."/>
            <person name="Natvig D."/>
            <person name="Lalanne C."/>
            <person name="Gautier V."/>
            <person name="Ament-Velasquez S.L."/>
            <person name="Kruys A."/>
            <person name="Hutchinson M.I."/>
            <person name="Powell A.J."/>
            <person name="Barry K."/>
            <person name="Miller A.N."/>
            <person name="Grigoriev I.V."/>
            <person name="Debuchy R."/>
            <person name="Gladieux P."/>
            <person name="Thoren M.H."/>
            <person name="Johannesson H."/>
        </authorList>
    </citation>
    <scope>NUCLEOTIDE SEQUENCE</scope>
    <source>
        <strain evidence="2">CBS 955.72</strain>
    </source>
</reference>
<proteinExistence type="predicted"/>
<dbReference type="EMBL" id="JAUIQD010000004">
    <property type="protein sequence ID" value="KAK3352204.1"/>
    <property type="molecule type" value="Genomic_DNA"/>
</dbReference>
<dbReference type="Proteomes" id="UP001275084">
    <property type="component" value="Unassembled WGS sequence"/>
</dbReference>
<comment type="caution">
    <text evidence="2">The sequence shown here is derived from an EMBL/GenBank/DDBJ whole genome shotgun (WGS) entry which is preliminary data.</text>
</comment>
<reference evidence="2" key="1">
    <citation type="journal article" date="2023" name="Mol. Phylogenet. Evol.">
        <title>Genome-scale phylogeny and comparative genomics of the fungal order Sordariales.</title>
        <authorList>
            <person name="Hensen N."/>
            <person name="Bonometti L."/>
            <person name="Westerberg I."/>
            <person name="Brannstrom I.O."/>
            <person name="Guillou S."/>
            <person name="Cros-Aarteil S."/>
            <person name="Calhoun S."/>
            <person name="Haridas S."/>
            <person name="Kuo A."/>
            <person name="Mondo S."/>
            <person name="Pangilinan J."/>
            <person name="Riley R."/>
            <person name="LaButti K."/>
            <person name="Andreopoulos B."/>
            <person name="Lipzen A."/>
            <person name="Chen C."/>
            <person name="Yan M."/>
            <person name="Daum C."/>
            <person name="Ng V."/>
            <person name="Clum A."/>
            <person name="Steindorff A."/>
            <person name="Ohm R.A."/>
            <person name="Martin F."/>
            <person name="Silar P."/>
            <person name="Natvig D.O."/>
            <person name="Lalanne C."/>
            <person name="Gautier V."/>
            <person name="Ament-Velasquez S.L."/>
            <person name="Kruys A."/>
            <person name="Hutchinson M.I."/>
            <person name="Powell A.J."/>
            <person name="Barry K."/>
            <person name="Miller A.N."/>
            <person name="Grigoriev I.V."/>
            <person name="Debuchy R."/>
            <person name="Gladieux P."/>
            <person name="Hiltunen Thoren M."/>
            <person name="Johannesson H."/>
        </authorList>
    </citation>
    <scope>NUCLEOTIDE SEQUENCE</scope>
    <source>
        <strain evidence="2">CBS 955.72</strain>
    </source>
</reference>
<name>A0AAJ0HGY2_9PEZI</name>
<keyword evidence="3" id="KW-1185">Reference proteome</keyword>
<accession>A0AAJ0HGY2</accession>
<sequence>MNSPKRALVRSIWSLALCCCIVTVGRRIGELEGGEGMVVMVDAPTSAKPGDKDFSILSRTASSTASSTLKVKMAATALPVETMTAAQARLIETNSQATTGEHHFQEAAPDAQASANFTIIPSQSPPAQRLQPQVEHLITQTSKAASSSLGITSSANSSATSPTITVIPSPPSSSPILRPTVIIQQQSTKVQKRSFRSYCSGFEFWT</sequence>
<protein>
    <submittedName>
        <fullName evidence="2">Uncharacterized protein</fullName>
    </submittedName>
</protein>